<comment type="similarity">
    <text evidence="9">Belongs to the DEAD box helicase family. DDX46/PRP5 subfamily.</text>
</comment>
<feature type="compositionally biased region" description="Low complexity" evidence="10">
    <location>
        <begin position="1"/>
        <end position="15"/>
    </location>
</feature>
<feature type="region of interest" description="Disordered" evidence="10">
    <location>
        <begin position="1"/>
        <end position="315"/>
    </location>
</feature>
<organism evidence="13 14">
    <name type="scientific">Rhodotorula mucilaginosa</name>
    <name type="common">Yeast</name>
    <name type="synonym">Rhodotorula rubra</name>
    <dbReference type="NCBI Taxonomy" id="5537"/>
    <lineage>
        <taxon>Eukaryota</taxon>
        <taxon>Fungi</taxon>
        <taxon>Dikarya</taxon>
        <taxon>Basidiomycota</taxon>
        <taxon>Pucciniomycotina</taxon>
        <taxon>Microbotryomycetes</taxon>
        <taxon>Sporidiobolales</taxon>
        <taxon>Sporidiobolaceae</taxon>
        <taxon>Rhodotorula</taxon>
    </lineage>
</organism>
<dbReference type="PROSITE" id="PS00039">
    <property type="entry name" value="DEAD_ATP_HELICASE"/>
    <property type="match status" value="1"/>
</dbReference>
<dbReference type="InterPro" id="IPR056149">
    <property type="entry name" value="PRP5/DDX46/KHDC4_KH"/>
</dbReference>
<feature type="region of interest" description="Disordered" evidence="10">
    <location>
        <begin position="1161"/>
        <end position="1180"/>
    </location>
</feature>
<keyword evidence="5 13" id="KW-0347">Helicase</keyword>
<dbReference type="SUPFAM" id="SSF52540">
    <property type="entry name" value="P-loop containing nucleoside triphosphate hydrolases"/>
    <property type="match status" value="1"/>
</dbReference>
<dbReference type="FunFam" id="3.40.50.300:FF:000079">
    <property type="entry name" value="probable ATP-dependent RNA helicase DDX17"/>
    <property type="match status" value="1"/>
</dbReference>
<dbReference type="CDD" id="cd17953">
    <property type="entry name" value="DEADc_DDX46"/>
    <property type="match status" value="1"/>
</dbReference>
<evidence type="ECO:0000256" key="4">
    <source>
        <dbReference type="ARBA" id="ARBA00022801"/>
    </source>
</evidence>
<evidence type="ECO:0000256" key="5">
    <source>
        <dbReference type="ARBA" id="ARBA00022806"/>
    </source>
</evidence>
<dbReference type="InterPro" id="IPR027417">
    <property type="entry name" value="P-loop_NTPase"/>
</dbReference>
<dbReference type="GO" id="GO:0003676">
    <property type="term" value="F:nucleic acid binding"/>
    <property type="evidence" value="ECO:0007669"/>
    <property type="project" value="InterPro"/>
</dbReference>
<feature type="compositionally biased region" description="Basic and acidic residues" evidence="10">
    <location>
        <begin position="50"/>
        <end position="110"/>
    </location>
</feature>
<keyword evidence="14" id="KW-1185">Reference proteome</keyword>
<feature type="region of interest" description="Disordered" evidence="10">
    <location>
        <begin position="387"/>
        <end position="417"/>
    </location>
</feature>
<dbReference type="InterPro" id="IPR014001">
    <property type="entry name" value="Helicase_ATP-bd"/>
</dbReference>
<feature type="domain" description="Helicase ATP-binding" evidence="11">
    <location>
        <begin position="665"/>
        <end position="843"/>
    </location>
</feature>
<dbReference type="GO" id="GO:0016787">
    <property type="term" value="F:hydrolase activity"/>
    <property type="evidence" value="ECO:0007669"/>
    <property type="project" value="UniProtKB-KW"/>
</dbReference>
<dbReference type="GO" id="GO:0005634">
    <property type="term" value="C:nucleus"/>
    <property type="evidence" value="ECO:0007669"/>
    <property type="project" value="UniProtKB-SubCell"/>
</dbReference>
<proteinExistence type="inferred from homology"/>
<evidence type="ECO:0000313" key="13">
    <source>
        <dbReference type="EMBL" id="KAG0667242.1"/>
    </source>
</evidence>
<feature type="region of interest" description="Disordered" evidence="10">
    <location>
        <begin position="536"/>
        <end position="556"/>
    </location>
</feature>
<name>A0A9P6W8Q3_RHOMI</name>
<feature type="compositionally biased region" description="Low complexity" evidence="10">
    <location>
        <begin position="257"/>
        <end position="268"/>
    </location>
</feature>
<dbReference type="GO" id="GO:0003724">
    <property type="term" value="F:RNA helicase activity"/>
    <property type="evidence" value="ECO:0007669"/>
    <property type="project" value="UniProtKB-EC"/>
</dbReference>
<protein>
    <recommendedName>
        <fullName evidence="2">RNA helicase</fullName>
        <ecNumber evidence="2">3.6.4.13</ecNumber>
    </recommendedName>
</protein>
<evidence type="ECO:0000256" key="2">
    <source>
        <dbReference type="ARBA" id="ARBA00012552"/>
    </source>
</evidence>
<dbReference type="InterPro" id="IPR001650">
    <property type="entry name" value="Helicase_C-like"/>
</dbReference>
<evidence type="ECO:0000259" key="11">
    <source>
        <dbReference type="PROSITE" id="PS51192"/>
    </source>
</evidence>
<feature type="compositionally biased region" description="Acidic residues" evidence="10">
    <location>
        <begin position="496"/>
        <end position="508"/>
    </location>
</feature>
<evidence type="ECO:0000256" key="9">
    <source>
        <dbReference type="ARBA" id="ARBA00038511"/>
    </source>
</evidence>
<evidence type="ECO:0000256" key="1">
    <source>
        <dbReference type="ARBA" id="ARBA00004123"/>
    </source>
</evidence>
<feature type="compositionally biased region" description="Low complexity" evidence="10">
    <location>
        <begin position="275"/>
        <end position="299"/>
    </location>
</feature>
<keyword evidence="6" id="KW-0067">ATP-binding</keyword>
<dbReference type="InterPro" id="IPR000629">
    <property type="entry name" value="RNA-helicase_DEAD-box_CS"/>
</dbReference>
<feature type="compositionally biased region" description="Basic and acidic residues" evidence="10">
    <location>
        <begin position="480"/>
        <end position="489"/>
    </location>
</feature>
<keyword evidence="7" id="KW-0507">mRNA processing</keyword>
<keyword evidence="7" id="KW-0508">mRNA splicing</keyword>
<evidence type="ECO:0000256" key="10">
    <source>
        <dbReference type="SAM" id="MobiDB-lite"/>
    </source>
</evidence>
<dbReference type="Proteomes" id="UP000777482">
    <property type="component" value="Unassembled WGS sequence"/>
</dbReference>
<keyword evidence="3" id="KW-0547">Nucleotide-binding</keyword>
<keyword evidence="8" id="KW-0539">Nucleus</keyword>
<dbReference type="GO" id="GO:0005524">
    <property type="term" value="F:ATP binding"/>
    <property type="evidence" value="ECO:0007669"/>
    <property type="project" value="UniProtKB-KW"/>
</dbReference>
<evidence type="ECO:0000256" key="3">
    <source>
        <dbReference type="ARBA" id="ARBA00022741"/>
    </source>
</evidence>
<feature type="region of interest" description="Disordered" evidence="10">
    <location>
        <begin position="480"/>
        <end position="508"/>
    </location>
</feature>
<comment type="caution">
    <text evidence="13">The sequence shown here is derived from an EMBL/GenBank/DDBJ whole genome shotgun (WGS) entry which is preliminary data.</text>
</comment>
<feature type="domain" description="Helicase C-terminal" evidence="12">
    <location>
        <begin position="870"/>
        <end position="1018"/>
    </location>
</feature>
<dbReference type="EMBL" id="PUHQ01000002">
    <property type="protein sequence ID" value="KAG0667242.1"/>
    <property type="molecule type" value="Genomic_DNA"/>
</dbReference>
<dbReference type="Pfam" id="PF00270">
    <property type="entry name" value="DEAD"/>
    <property type="match status" value="1"/>
</dbReference>
<evidence type="ECO:0000259" key="12">
    <source>
        <dbReference type="PROSITE" id="PS51194"/>
    </source>
</evidence>
<reference evidence="13 14" key="1">
    <citation type="submission" date="2020-11" db="EMBL/GenBank/DDBJ databases">
        <title>Kefir isolates.</title>
        <authorList>
            <person name="Marcisauskas S."/>
            <person name="Kim Y."/>
            <person name="Blasche S."/>
        </authorList>
    </citation>
    <scope>NUCLEOTIDE SEQUENCE [LARGE SCALE GENOMIC DNA]</scope>
    <source>
        <strain evidence="13 14">KR</strain>
    </source>
</reference>
<dbReference type="CDD" id="cd18787">
    <property type="entry name" value="SF2_C_DEAD"/>
    <property type="match status" value="1"/>
</dbReference>
<dbReference type="InterPro" id="IPR011545">
    <property type="entry name" value="DEAD/DEAH_box_helicase_dom"/>
</dbReference>
<comment type="subcellular location">
    <subcellularLocation>
        <location evidence="1">Nucleus</location>
    </subcellularLocation>
</comment>
<evidence type="ECO:0000256" key="6">
    <source>
        <dbReference type="ARBA" id="ARBA00022840"/>
    </source>
</evidence>
<dbReference type="Pfam" id="PF23469">
    <property type="entry name" value="KH_12"/>
    <property type="match status" value="1"/>
</dbReference>
<dbReference type="PROSITE" id="PS51192">
    <property type="entry name" value="HELICASE_ATP_BIND_1"/>
    <property type="match status" value="1"/>
</dbReference>
<dbReference type="Pfam" id="PF00271">
    <property type="entry name" value="Helicase_C"/>
    <property type="match status" value="1"/>
</dbReference>
<dbReference type="SMART" id="SM00490">
    <property type="entry name" value="HELICc"/>
    <property type="match status" value="1"/>
</dbReference>
<feature type="compositionally biased region" description="Basic and acidic residues" evidence="10">
    <location>
        <begin position="119"/>
        <end position="172"/>
    </location>
</feature>
<accession>A0A9P6W8Q3</accession>
<evidence type="ECO:0000256" key="7">
    <source>
        <dbReference type="ARBA" id="ARBA00023187"/>
    </source>
</evidence>
<feature type="compositionally biased region" description="Basic and acidic residues" evidence="10">
    <location>
        <begin position="1166"/>
        <end position="1180"/>
    </location>
</feature>
<dbReference type="SMART" id="SM00487">
    <property type="entry name" value="DEXDc"/>
    <property type="match status" value="1"/>
</dbReference>
<feature type="region of interest" description="Disordered" evidence="10">
    <location>
        <begin position="1032"/>
        <end position="1090"/>
    </location>
</feature>
<gene>
    <name evidence="13" type="primary">DDX42</name>
    <name evidence="13" type="ORF">C6P46_002654</name>
</gene>
<dbReference type="GO" id="GO:0008380">
    <property type="term" value="P:RNA splicing"/>
    <property type="evidence" value="ECO:0007669"/>
    <property type="project" value="UniProtKB-KW"/>
</dbReference>
<keyword evidence="4" id="KW-0378">Hydrolase</keyword>
<dbReference type="PANTHER" id="PTHR47958">
    <property type="entry name" value="ATP-DEPENDENT RNA HELICASE DBP3"/>
    <property type="match status" value="1"/>
</dbReference>
<dbReference type="EC" id="3.6.4.13" evidence="2"/>
<feature type="compositionally biased region" description="Basic and acidic residues" evidence="10">
    <location>
        <begin position="190"/>
        <end position="202"/>
    </location>
</feature>
<feature type="compositionally biased region" description="Low complexity" evidence="10">
    <location>
        <begin position="389"/>
        <end position="400"/>
    </location>
</feature>
<dbReference type="OrthoDB" id="196131at2759"/>
<feature type="compositionally biased region" description="Basic and acidic residues" evidence="10">
    <location>
        <begin position="236"/>
        <end position="250"/>
    </location>
</feature>
<evidence type="ECO:0000256" key="8">
    <source>
        <dbReference type="ARBA" id="ARBA00023242"/>
    </source>
</evidence>
<evidence type="ECO:0000313" key="14">
    <source>
        <dbReference type="Proteomes" id="UP000777482"/>
    </source>
</evidence>
<dbReference type="Gene3D" id="3.40.50.300">
    <property type="entry name" value="P-loop containing nucleotide triphosphate hydrolases"/>
    <property type="match status" value="2"/>
</dbReference>
<dbReference type="PROSITE" id="PS51194">
    <property type="entry name" value="HELICASE_CTER"/>
    <property type="match status" value="1"/>
</dbReference>
<sequence>MARSPSPSGSHTSAHSSKRRRYDEDSPRSGHASSRSHHRSSYRDEDDYDRGEHRSSRGDRDRERRGDRERRSDDRAYDRDGDRDRDYRTRDRDYDRSDRGSRSYHSDRHERSSRHHHDSPREVDSPRDRERDRARDYDGYRESKRRHDDDDLDYDRSRDHRSSRRYRDERSPRAHGGRSRSPELASSQGVRRDSLSDADRRAPPVSFAAENGRDSPLSANGHGANSPAPGTPSNAEEEKQRQKRERLEAWKKKKAAEAAAAASSGAASPAPPASPRSASAATPVAARTSPAPSTIGAKSPAPPSPAGPKAGIAGLPAKPVTALNAALPTKPISLAKPAMKPVATPAASPADATAAAAAAAAAISNRLSSLGSGRADPLSASLPAKPAFSLGSGPLRSSGLKNSLSMGGEDDGDERKPALGMFKIEGDIDMNVDAAGDEKLGSEDEDDEELEGGAAYRADANAMREARMAALRNAEGLDRAEAMHIDEKPTTAAEGVAEEEEEEEDELEAFMKSVQKEVKNVDKADKDKLATRKGQVLLEPTDPSEGEDEVEEENELDKVGVSAQDILALAAKKVKKGRELTAPDHSKIDYMPFRKAFYTAPPEVAELTEEQVKELRLELDDIKVRGAEPPKPATKWSYFGLPAACIDVIKSLEYAAPTSIQAQAIPAIMSGRDIIGVAKTGSGKTMAFILPMFRHIKDQPPLRPLDGPVAMIMTPTRELATQIYKECKPFLKALGLRASCAYGGMPLKDNIADMKRGSEVIVCTPGRMIELLSTNSGRLINLQRVTYLVLDEADRMFDMGFEPQVMKILGQIRPDRQTVLFSATFPRQMEALARKVLKRPLEITVGGRSVVADTITQVVEVRSEESKFNRLLELLGQLFNDEGDARALIFVERQESADKLFVELKNKNYTCMPLHGGREQIDRDQTIVDFKNGSCPIVIATSVAARGLDVKQLKLVVQYDVPNHMEDYVHRAGRTGRAGNKGTCVTFITPEQDKYAIDVLKALQASNAPVPKELEEMAKAFADKVKAGKAQAASSGFGGKGLERLDEDRDAASRAERAAYGETAEKERKDPETEAEEAEKTAQSVTDLKIEVMRGPAPNLERGKAAPSADSAPAPVDTKAAEEAAKKAEEEAIAAGKSAGAAGAASVLAKFNAMLKAKKAAVKQQQPEDHSTEAARRRDPDATDYHAIVWINDYPQKARWKVTNKETMVHLVDSTGASITNKGIFYEPGKEPGPNDLPKLHLLIESNEEFRVQHAIAEIKKALIEGATMALEAEQRQQAAGGGGAAIGRYSVV</sequence>
<feature type="compositionally biased region" description="Acidic residues" evidence="10">
    <location>
        <begin position="542"/>
        <end position="555"/>
    </location>
</feature>
<feature type="compositionally biased region" description="Basic and acidic residues" evidence="10">
    <location>
        <begin position="1041"/>
        <end position="1072"/>
    </location>
</feature>